<gene>
    <name evidence="2" type="ORF">BDZ94DRAFT_1237592</name>
</gene>
<dbReference type="EMBL" id="MU150282">
    <property type="protein sequence ID" value="KAF9461606.1"/>
    <property type="molecule type" value="Genomic_DNA"/>
</dbReference>
<dbReference type="Proteomes" id="UP000807353">
    <property type="component" value="Unassembled WGS sequence"/>
</dbReference>
<proteinExistence type="predicted"/>
<dbReference type="OrthoDB" id="3056801at2759"/>
<comment type="caution">
    <text evidence="2">The sequence shown here is derived from an EMBL/GenBank/DDBJ whole genome shotgun (WGS) entry which is preliminary data.</text>
</comment>
<evidence type="ECO:0000256" key="1">
    <source>
        <dbReference type="SAM" id="MobiDB-lite"/>
    </source>
</evidence>
<keyword evidence="3" id="KW-1185">Reference proteome</keyword>
<reference evidence="2" key="1">
    <citation type="submission" date="2020-11" db="EMBL/GenBank/DDBJ databases">
        <authorList>
            <consortium name="DOE Joint Genome Institute"/>
            <person name="Ahrendt S."/>
            <person name="Riley R."/>
            <person name="Andreopoulos W."/>
            <person name="Labutti K."/>
            <person name="Pangilinan J."/>
            <person name="Ruiz-Duenas F.J."/>
            <person name="Barrasa J.M."/>
            <person name="Sanchez-Garcia M."/>
            <person name="Camarero S."/>
            <person name="Miyauchi S."/>
            <person name="Serrano A."/>
            <person name="Linde D."/>
            <person name="Babiker R."/>
            <person name="Drula E."/>
            <person name="Ayuso-Fernandez I."/>
            <person name="Pacheco R."/>
            <person name="Padilla G."/>
            <person name="Ferreira P."/>
            <person name="Barriuso J."/>
            <person name="Kellner H."/>
            <person name="Castanera R."/>
            <person name="Alfaro M."/>
            <person name="Ramirez L."/>
            <person name="Pisabarro A.G."/>
            <person name="Kuo A."/>
            <person name="Tritt A."/>
            <person name="Lipzen A."/>
            <person name="He G."/>
            <person name="Yan M."/>
            <person name="Ng V."/>
            <person name="Cullen D."/>
            <person name="Martin F."/>
            <person name="Rosso M.-N."/>
            <person name="Henrissat B."/>
            <person name="Hibbett D."/>
            <person name="Martinez A.T."/>
            <person name="Grigoriev I.V."/>
        </authorList>
    </citation>
    <scope>NUCLEOTIDE SEQUENCE</scope>
    <source>
        <strain evidence="2">CBS 247.69</strain>
    </source>
</reference>
<evidence type="ECO:0000313" key="3">
    <source>
        <dbReference type="Proteomes" id="UP000807353"/>
    </source>
</evidence>
<dbReference type="AlphaFoldDB" id="A0A9P5Y4S6"/>
<accession>A0A9P5Y4S6</accession>
<sequence length="904" mass="101639">MPPPTGKKTTAKNAKTKTELDTAIDAATVANESASLADSAIKNNTTTLAIESCFMGYATICLADRTDLGRGPILEIKQWNTREVVTNRLQDFISSLGEDYAHLRALAPEHAVLLGVRRKALENCELTRTWDPELIRPIKWKADVVGQPGYAMLINGNHRRSFMETINKDSIDALTLLDRVLSGLSDKESADYKRAAESRVKTLEALQTMGKWIARVYDLDLIDNNTHRDSIQIQMASNTRIWHAADTEDDFLQILYRLLDRMRTSEEAVEFVFDNIRDAPLGRAGKAATNPTMIWHISRYLVFPGLGERRPFSANFLTKSRLTTSPFIEAFTELGRRQFQFCLLDLSVPDYNICTDEERTAFADQIRILTINGFAGHQVYVEAGDHELVTIFEDVFVSMFKDHMAILGSPLDKHRELWGRAFKEYNMELKTQVSTWAKTDMSDKWAEKPHLHSMLGGVVARLTWIVDGGLFETHKVGIHLPGYSMPLVVPVFVLGIGRRLNDVWKGLVLIYTLIEPLYLFSLSEYRTQRTTSDALGAHYTDRPLYYKALATIFGTLMKTDKAGASVEVGSGKEYRKLTGILGGGTLVKMCQVTQHPIFKTETTARKNGKRVEKGYFKNRAKSAFLKTVEYVNAVWIPSIKKSNIYGEVYDLYTNHIKTDIPKDWILMPAPDGTDLECATDEVMIVSHLVTKTDIELESKTTKAVYTAAMTRHLIRRQESVVAHGLGKPFDPTCNIVPLSVKKMINALNLPVVPEPASEKDLKSVFTNVIIDDTMPLVKDADVSAYLNKRQVNVRLVQDNRVNEAKLISRLRPERGNRIVVLDKDETALPTEIDLTDDNIITDLTVQSDAQPNDEEDPDADGKDDTEPEGLEPYHNGLKRSNDGGDAPDMQDAPRKRLRCDPIDQ</sequence>
<protein>
    <submittedName>
        <fullName evidence="2">Uncharacterized protein</fullName>
    </submittedName>
</protein>
<name>A0A9P5Y4S6_9AGAR</name>
<feature type="region of interest" description="Disordered" evidence="1">
    <location>
        <begin position="844"/>
        <end position="904"/>
    </location>
</feature>
<organism evidence="2 3">
    <name type="scientific">Collybia nuda</name>
    <dbReference type="NCBI Taxonomy" id="64659"/>
    <lineage>
        <taxon>Eukaryota</taxon>
        <taxon>Fungi</taxon>
        <taxon>Dikarya</taxon>
        <taxon>Basidiomycota</taxon>
        <taxon>Agaricomycotina</taxon>
        <taxon>Agaricomycetes</taxon>
        <taxon>Agaricomycetidae</taxon>
        <taxon>Agaricales</taxon>
        <taxon>Tricholomatineae</taxon>
        <taxon>Clitocybaceae</taxon>
        <taxon>Collybia</taxon>
    </lineage>
</organism>
<feature type="compositionally biased region" description="Basic and acidic residues" evidence="1">
    <location>
        <begin position="891"/>
        <end position="904"/>
    </location>
</feature>
<evidence type="ECO:0000313" key="2">
    <source>
        <dbReference type="EMBL" id="KAF9461606.1"/>
    </source>
</evidence>